<dbReference type="CDD" id="cd01647">
    <property type="entry name" value="RT_LTR"/>
    <property type="match status" value="1"/>
</dbReference>
<dbReference type="Gene3D" id="3.10.10.10">
    <property type="entry name" value="HIV Type 1 Reverse Transcriptase, subunit A, domain 1"/>
    <property type="match status" value="1"/>
</dbReference>
<dbReference type="FunFam" id="3.30.70.270:FF:000020">
    <property type="entry name" value="Transposon Tf2-6 polyprotein-like Protein"/>
    <property type="match status" value="1"/>
</dbReference>
<protein>
    <submittedName>
        <fullName evidence="5">Retrovirus-related Pol polyprotein from transposon 17.6</fullName>
        <ecNumber evidence="5">1.4.3.1</ecNumber>
    </submittedName>
</protein>
<dbReference type="Pfam" id="PF17919">
    <property type="entry name" value="RT_RNaseH_2"/>
    <property type="match status" value="1"/>
</dbReference>
<dbReference type="Pfam" id="PF00665">
    <property type="entry name" value="rve"/>
    <property type="match status" value="1"/>
</dbReference>
<dbReference type="AlphaFoldDB" id="A0A151T8F3"/>
<dbReference type="Pfam" id="PF00078">
    <property type="entry name" value="RVT_1"/>
    <property type="match status" value="1"/>
</dbReference>
<evidence type="ECO:0000313" key="5">
    <source>
        <dbReference type="EMBL" id="KYP63291.1"/>
    </source>
</evidence>
<dbReference type="InterPro" id="IPR036397">
    <property type="entry name" value="RNaseH_sf"/>
</dbReference>
<proteinExistence type="predicted"/>
<dbReference type="GO" id="GO:0008445">
    <property type="term" value="F:D-aspartate oxidase activity"/>
    <property type="evidence" value="ECO:0007669"/>
    <property type="project" value="UniProtKB-EC"/>
</dbReference>
<dbReference type="Gene3D" id="3.30.70.270">
    <property type="match status" value="2"/>
</dbReference>
<dbReference type="InterPro" id="IPR002156">
    <property type="entry name" value="RNaseH_domain"/>
</dbReference>
<feature type="region of interest" description="Disordered" evidence="1">
    <location>
        <begin position="56"/>
        <end position="75"/>
    </location>
</feature>
<dbReference type="PANTHER" id="PTHR48475">
    <property type="entry name" value="RIBONUCLEASE H"/>
    <property type="match status" value="1"/>
</dbReference>
<gene>
    <name evidence="5" type="ORF">KK1_017860</name>
</gene>
<sequence>MKFPGHDGKIISVRANSKAAQQCYAESLKVAPLDEQYKHNLTSTAHADHREITDLDPRSDAQDEHPSPVDELDDLQIGKLPGQTTKISKRLTRELRQQLEAEILRNADLFAWSSADMPGISADLIYHKLAIHKEAKPVAQRKRKVGGERREAIVAETQKLLNAGFIREVRYTTWLANVVLVKKNSGKWRMSVDYTDLNKACPKDSYPLPSIDRLVDGASRHALLSFLDAYSGYNQIMMYPPDEVHTSFITDQANYCYRVMPFGLKNAGATYQRLMDKVFHQQIGRNMEVYVDDMVVKTTSAVDHATDLAEVFAQLRKHNMRLNPEKCVFGVQGGKFLGFMITSRGIEANPEKCKAIIQMQSPQTVKEVQRLAGRLVSLSRFIPKLAEKAGPIFTLLKKPKDFLWTDQCEVAFQSFKAFLTTPPILQRPDHNTDLLLYLAIAENAISAVIVQDHQKVQIPIYFISRVLQDAERRYQMIEKLALALVTAARRLRPYFQSHQVVVKTDYPIKQILRKPELAGRMIAWSVELSEFGIQYESRGPLKAQCLAEFVAELTQIATEEPQAWTLHVDGSSNSKGGGAGIILEGPNQVALEQSLKFEFKVTNNQAEYEALLAGLRLACDLGARRVNCNSDSKLMVEQLSGTYQAKDTMLQRYFHAASHQISTFDEFTIKHVLREQNARADLLSKLANTKRPGQHRTFIQEPLHSPSLDDKIISLSDNEDLGWMASIWRYLKEGVLPEDKNAARKIRMRSTKFVIIGDELFKRGISSPLLKCLTASQAAYVIREIHQGICGMHSGARSMAARVLRAGYYWPTLMSDSQSHLQKCKEWQQFGNAHRQPPENLHHMMSAWPFSQWGMDILGPFPPAKGQLKLLLVAIDYFTKWIEVCPLAKITTENVRKFTWKNIICRFGIPHALVIDNGRQFIAQEFEEFLNELGIKHLSTSVEHPQTNGQAEAANKFILKELKKRLGSAKGQWPEELPSILWAYHCTPQSTTQETPYRLTYGTDAMIPIEVGQISHKRQTFNDEQNAQELAADLDLVDELREEAQIHEEACKLRASRRYNTRVRPRAFRAGDLVWRLLGEARKDTSDRKLAPTWGGPFRVTKDLKNGACRLEELNGKPIPRTWNATHLKVYFS</sequence>
<evidence type="ECO:0000256" key="1">
    <source>
        <dbReference type="SAM" id="MobiDB-lite"/>
    </source>
</evidence>
<dbReference type="InterPro" id="IPR041577">
    <property type="entry name" value="RT_RNaseH_2"/>
</dbReference>
<dbReference type="InterPro" id="IPR041588">
    <property type="entry name" value="Integrase_H2C2"/>
</dbReference>
<dbReference type="GO" id="GO:0004523">
    <property type="term" value="F:RNA-DNA hybrid ribonuclease activity"/>
    <property type="evidence" value="ECO:0007669"/>
    <property type="project" value="InterPro"/>
</dbReference>
<dbReference type="CDD" id="cd09279">
    <property type="entry name" value="RNase_HI_like"/>
    <property type="match status" value="1"/>
</dbReference>
<evidence type="ECO:0000259" key="4">
    <source>
        <dbReference type="PROSITE" id="PS50994"/>
    </source>
</evidence>
<name>A0A151T8F3_CAJCA</name>
<dbReference type="SUPFAM" id="SSF56672">
    <property type="entry name" value="DNA/RNA polymerases"/>
    <property type="match status" value="1"/>
</dbReference>
<keyword evidence="5" id="KW-0560">Oxidoreductase</keyword>
<feature type="domain" description="RNase H type-1" evidence="3">
    <location>
        <begin position="560"/>
        <end position="689"/>
    </location>
</feature>
<dbReference type="GO" id="GO:0015074">
    <property type="term" value="P:DNA integration"/>
    <property type="evidence" value="ECO:0007669"/>
    <property type="project" value="InterPro"/>
</dbReference>
<feature type="compositionally biased region" description="Basic and acidic residues" evidence="1">
    <location>
        <begin position="56"/>
        <end position="68"/>
    </location>
</feature>
<dbReference type="EMBL" id="CM003609">
    <property type="protein sequence ID" value="KYP63291.1"/>
    <property type="molecule type" value="Genomic_DNA"/>
</dbReference>
<dbReference type="InterPro" id="IPR012337">
    <property type="entry name" value="RNaseH-like_sf"/>
</dbReference>
<keyword evidence="6" id="KW-1185">Reference proteome</keyword>
<feature type="domain" description="Reverse transcriptase" evidence="2">
    <location>
        <begin position="162"/>
        <end position="341"/>
    </location>
</feature>
<dbReference type="EC" id="1.4.3.1" evidence="5"/>
<reference evidence="5 6" key="1">
    <citation type="journal article" date="2012" name="Nat. Biotechnol.">
        <title>Draft genome sequence of pigeonpea (Cajanus cajan), an orphan legume crop of resource-poor farmers.</title>
        <authorList>
            <person name="Varshney R.K."/>
            <person name="Chen W."/>
            <person name="Li Y."/>
            <person name="Bharti A.K."/>
            <person name="Saxena R.K."/>
            <person name="Schlueter J.A."/>
            <person name="Donoghue M.T."/>
            <person name="Azam S."/>
            <person name="Fan G."/>
            <person name="Whaley A.M."/>
            <person name="Farmer A.D."/>
            <person name="Sheridan J."/>
            <person name="Iwata A."/>
            <person name="Tuteja R."/>
            <person name="Penmetsa R.V."/>
            <person name="Wu W."/>
            <person name="Upadhyaya H.D."/>
            <person name="Yang S.P."/>
            <person name="Shah T."/>
            <person name="Saxena K.B."/>
            <person name="Michael T."/>
            <person name="McCombie W.R."/>
            <person name="Yang B."/>
            <person name="Zhang G."/>
            <person name="Yang H."/>
            <person name="Wang J."/>
            <person name="Spillane C."/>
            <person name="Cook D.R."/>
            <person name="May G.D."/>
            <person name="Xu X."/>
            <person name="Jackson S.A."/>
        </authorList>
    </citation>
    <scope>NUCLEOTIDE SEQUENCE [LARGE SCALE GENOMIC DNA]</scope>
    <source>
        <strain evidence="6">cv. Asha</strain>
    </source>
</reference>
<organism evidence="5 6">
    <name type="scientific">Cajanus cajan</name>
    <name type="common">Pigeon pea</name>
    <name type="synonym">Cajanus indicus</name>
    <dbReference type="NCBI Taxonomy" id="3821"/>
    <lineage>
        <taxon>Eukaryota</taxon>
        <taxon>Viridiplantae</taxon>
        <taxon>Streptophyta</taxon>
        <taxon>Embryophyta</taxon>
        <taxon>Tracheophyta</taxon>
        <taxon>Spermatophyta</taxon>
        <taxon>Magnoliopsida</taxon>
        <taxon>eudicotyledons</taxon>
        <taxon>Gunneridae</taxon>
        <taxon>Pentapetalae</taxon>
        <taxon>rosids</taxon>
        <taxon>fabids</taxon>
        <taxon>Fabales</taxon>
        <taxon>Fabaceae</taxon>
        <taxon>Papilionoideae</taxon>
        <taxon>50 kb inversion clade</taxon>
        <taxon>NPAAA clade</taxon>
        <taxon>indigoferoid/millettioid clade</taxon>
        <taxon>Phaseoleae</taxon>
        <taxon>Cajanus</taxon>
    </lineage>
</organism>
<dbReference type="Gene3D" id="3.30.420.10">
    <property type="entry name" value="Ribonuclease H-like superfamily/Ribonuclease H"/>
    <property type="match status" value="2"/>
</dbReference>
<dbReference type="Gramene" id="C.cajan_17347.t">
    <property type="protein sequence ID" value="C.cajan_17347.t.cds1"/>
    <property type="gene ID" value="C.cajan_17347"/>
</dbReference>
<dbReference type="InterPro" id="IPR001584">
    <property type="entry name" value="Integrase_cat-core"/>
</dbReference>
<dbReference type="SUPFAM" id="SSF53098">
    <property type="entry name" value="Ribonuclease H-like"/>
    <property type="match status" value="2"/>
</dbReference>
<dbReference type="Proteomes" id="UP000075243">
    <property type="component" value="Chromosome 7"/>
</dbReference>
<dbReference type="InterPro" id="IPR000477">
    <property type="entry name" value="RT_dom"/>
</dbReference>
<dbReference type="PANTHER" id="PTHR48475:SF2">
    <property type="entry name" value="RIBONUCLEASE H"/>
    <property type="match status" value="1"/>
</dbReference>
<dbReference type="Pfam" id="PF13456">
    <property type="entry name" value="RVT_3"/>
    <property type="match status" value="1"/>
</dbReference>
<dbReference type="InterPro" id="IPR043128">
    <property type="entry name" value="Rev_trsase/Diguanyl_cyclase"/>
</dbReference>
<feature type="domain" description="Integrase catalytic" evidence="4">
    <location>
        <begin position="845"/>
        <end position="1004"/>
    </location>
</feature>
<dbReference type="PROSITE" id="PS50878">
    <property type="entry name" value="RT_POL"/>
    <property type="match status" value="1"/>
</dbReference>
<dbReference type="FunFam" id="3.30.420.10:FF:000032">
    <property type="entry name" value="Retrovirus-related Pol polyprotein from transposon 297-like Protein"/>
    <property type="match status" value="1"/>
</dbReference>
<evidence type="ECO:0000259" key="2">
    <source>
        <dbReference type="PROSITE" id="PS50878"/>
    </source>
</evidence>
<dbReference type="OMA" id="HADHREI"/>
<dbReference type="InterPro" id="IPR043502">
    <property type="entry name" value="DNA/RNA_pol_sf"/>
</dbReference>
<accession>A0A151T8F3</accession>
<dbReference type="GO" id="GO:0003676">
    <property type="term" value="F:nucleic acid binding"/>
    <property type="evidence" value="ECO:0007669"/>
    <property type="project" value="InterPro"/>
</dbReference>
<evidence type="ECO:0000259" key="3">
    <source>
        <dbReference type="PROSITE" id="PS50879"/>
    </source>
</evidence>
<dbReference type="Gene3D" id="1.10.340.70">
    <property type="match status" value="1"/>
</dbReference>
<dbReference type="PROSITE" id="PS50994">
    <property type="entry name" value="INTEGRASE"/>
    <property type="match status" value="1"/>
</dbReference>
<dbReference type="PROSITE" id="PS50879">
    <property type="entry name" value="RNASE_H_1"/>
    <property type="match status" value="1"/>
</dbReference>
<evidence type="ECO:0000313" key="6">
    <source>
        <dbReference type="Proteomes" id="UP000075243"/>
    </source>
</evidence>
<dbReference type="Pfam" id="PF17921">
    <property type="entry name" value="Integrase_H2C2"/>
    <property type="match status" value="1"/>
</dbReference>